<keyword evidence="4" id="KW-0411">Iron-sulfur</keyword>
<evidence type="ECO:0000256" key="2">
    <source>
        <dbReference type="ARBA" id="ARBA00022723"/>
    </source>
</evidence>
<dbReference type="InterPro" id="IPR013283">
    <property type="entry name" value="RLI1"/>
</dbReference>
<accession>A0A8J6NMW2</accession>
<dbReference type="Gene3D" id="3.30.70.20">
    <property type="match status" value="1"/>
</dbReference>
<organism evidence="6 7">
    <name type="scientific">Candidatus Desulfolinea nitratireducens</name>
    <dbReference type="NCBI Taxonomy" id="2841698"/>
    <lineage>
        <taxon>Bacteria</taxon>
        <taxon>Bacillati</taxon>
        <taxon>Chloroflexota</taxon>
        <taxon>Anaerolineae</taxon>
        <taxon>Anaerolineales</taxon>
        <taxon>Anaerolineales incertae sedis</taxon>
        <taxon>Candidatus Desulfolinea</taxon>
    </lineage>
</organism>
<name>A0A8J6NMW2_9CHLR</name>
<dbReference type="PANTHER" id="PTHR43687">
    <property type="entry name" value="ADENYLYLSULFATE REDUCTASE, BETA SUBUNIT"/>
    <property type="match status" value="1"/>
</dbReference>
<dbReference type="GO" id="GO:0046872">
    <property type="term" value="F:metal ion binding"/>
    <property type="evidence" value="ECO:0007669"/>
    <property type="project" value="UniProtKB-KW"/>
</dbReference>
<dbReference type="PROSITE" id="PS51379">
    <property type="entry name" value="4FE4S_FER_2"/>
    <property type="match status" value="2"/>
</dbReference>
<dbReference type="InterPro" id="IPR017900">
    <property type="entry name" value="4Fe4S_Fe_S_CS"/>
</dbReference>
<dbReference type="PANTHER" id="PTHR43687:SF1">
    <property type="entry name" value="FERREDOXIN III"/>
    <property type="match status" value="1"/>
</dbReference>
<evidence type="ECO:0000256" key="3">
    <source>
        <dbReference type="ARBA" id="ARBA00023004"/>
    </source>
</evidence>
<feature type="domain" description="4Fe-4S ferredoxin-type" evidence="5">
    <location>
        <begin position="89"/>
        <end position="118"/>
    </location>
</feature>
<dbReference type="SUPFAM" id="SSF54862">
    <property type="entry name" value="4Fe-4S ferredoxins"/>
    <property type="match status" value="1"/>
</dbReference>
<gene>
    <name evidence="6" type="ORF">H8E29_16400</name>
</gene>
<feature type="non-terminal residue" evidence="6">
    <location>
        <position position="1"/>
    </location>
</feature>
<dbReference type="PRINTS" id="PR01868">
    <property type="entry name" value="ABCEFAMILY"/>
</dbReference>
<evidence type="ECO:0000256" key="4">
    <source>
        <dbReference type="ARBA" id="ARBA00023014"/>
    </source>
</evidence>
<keyword evidence="1" id="KW-0004">4Fe-4S</keyword>
<comment type="caution">
    <text evidence="6">The sequence shown here is derived from an EMBL/GenBank/DDBJ whole genome shotgun (WGS) entry which is preliminary data.</text>
</comment>
<sequence>LQQAQERNLVQFGENAREGVNFICNCCGCCCEAMIAARKFGMLNPVHTTNFLPVVEEGSCNGCGKCVNACPVEAMTLVSTNDPNHPKMKKAKVDEDICLGCGVCLRTCGHDGLSLRSRPERVITPLNSTHRVVMMAIERGDLQNLIFDNRVLWNHRALAAVLGVILRLPPLKRAMASEQFKSRYVENLITRFGSR</sequence>
<keyword evidence="3" id="KW-0408">Iron</keyword>
<dbReference type="EMBL" id="JACNJN010000199">
    <property type="protein sequence ID" value="MBC8336842.1"/>
    <property type="molecule type" value="Genomic_DNA"/>
</dbReference>
<evidence type="ECO:0000313" key="7">
    <source>
        <dbReference type="Proteomes" id="UP000614469"/>
    </source>
</evidence>
<dbReference type="GO" id="GO:0051539">
    <property type="term" value="F:4 iron, 4 sulfur cluster binding"/>
    <property type="evidence" value="ECO:0007669"/>
    <property type="project" value="UniProtKB-KW"/>
</dbReference>
<dbReference type="PROSITE" id="PS00198">
    <property type="entry name" value="4FE4S_FER_1"/>
    <property type="match status" value="2"/>
</dbReference>
<protein>
    <submittedName>
        <fullName evidence="6">4Fe-4S dicluster domain-containing protein</fullName>
    </submittedName>
</protein>
<dbReference type="AlphaFoldDB" id="A0A8J6NMW2"/>
<evidence type="ECO:0000256" key="1">
    <source>
        <dbReference type="ARBA" id="ARBA00022485"/>
    </source>
</evidence>
<proteinExistence type="predicted"/>
<dbReference type="InterPro" id="IPR017896">
    <property type="entry name" value="4Fe4S_Fe-S-bd"/>
</dbReference>
<dbReference type="Pfam" id="PF12838">
    <property type="entry name" value="Fer4_7"/>
    <property type="match status" value="1"/>
</dbReference>
<reference evidence="6 7" key="1">
    <citation type="submission" date="2020-08" db="EMBL/GenBank/DDBJ databases">
        <title>Bridging the membrane lipid divide: bacteria of the FCB group superphylum have the potential to synthesize archaeal ether lipids.</title>
        <authorList>
            <person name="Villanueva L."/>
            <person name="Von Meijenfeldt F.A.B."/>
            <person name="Westbye A.B."/>
            <person name="Yadav S."/>
            <person name="Hopmans E.C."/>
            <person name="Dutilh B.E."/>
            <person name="Sinninghe Damste J.S."/>
        </authorList>
    </citation>
    <scope>NUCLEOTIDE SEQUENCE [LARGE SCALE GENOMIC DNA]</scope>
    <source>
        <strain evidence="6">NIOZ-UU36</strain>
    </source>
</reference>
<evidence type="ECO:0000313" key="6">
    <source>
        <dbReference type="EMBL" id="MBC8336842.1"/>
    </source>
</evidence>
<dbReference type="InterPro" id="IPR050572">
    <property type="entry name" value="Fe-S_Ferredoxin"/>
</dbReference>
<keyword evidence="2" id="KW-0479">Metal-binding</keyword>
<dbReference type="Proteomes" id="UP000614469">
    <property type="component" value="Unassembled WGS sequence"/>
</dbReference>
<feature type="domain" description="4Fe-4S ferredoxin-type" evidence="5">
    <location>
        <begin position="51"/>
        <end position="80"/>
    </location>
</feature>
<evidence type="ECO:0000259" key="5">
    <source>
        <dbReference type="PROSITE" id="PS51379"/>
    </source>
</evidence>